<dbReference type="InterPro" id="IPR010035">
    <property type="entry name" value="Thi_S"/>
</dbReference>
<dbReference type="PANTHER" id="PTHR34472">
    <property type="entry name" value="SULFUR CARRIER PROTEIN THIS"/>
    <property type="match status" value="1"/>
</dbReference>
<name>A0ABP9SJN9_9ACTN</name>
<dbReference type="InterPro" id="IPR003749">
    <property type="entry name" value="ThiS/MoaD-like"/>
</dbReference>
<dbReference type="InterPro" id="IPR016155">
    <property type="entry name" value="Mopterin_synth/thiamin_S_b"/>
</dbReference>
<reference evidence="2" key="1">
    <citation type="journal article" date="2019" name="Int. J. Syst. Evol. Microbiol.">
        <title>The Global Catalogue of Microorganisms (GCM) 10K type strain sequencing project: providing services to taxonomists for standard genome sequencing and annotation.</title>
        <authorList>
            <consortium name="The Broad Institute Genomics Platform"/>
            <consortium name="The Broad Institute Genome Sequencing Center for Infectious Disease"/>
            <person name="Wu L."/>
            <person name="Ma J."/>
        </authorList>
    </citation>
    <scope>NUCLEOTIDE SEQUENCE [LARGE SCALE GENOMIC DNA]</scope>
    <source>
        <strain evidence="2">JCM 18304</strain>
    </source>
</reference>
<dbReference type="PANTHER" id="PTHR34472:SF1">
    <property type="entry name" value="SULFUR CARRIER PROTEIN THIS"/>
    <property type="match status" value="1"/>
</dbReference>
<proteinExistence type="predicted"/>
<sequence length="66" mass="6748">MTLTINGERVDLPDGSTLAELVTSWAPAVRGVAAAVDGAVVPRGTWTQVALCEGQQVELLTAVQGG</sequence>
<protein>
    <submittedName>
        <fullName evidence="1">Sulfur carrier protein ThiS</fullName>
    </submittedName>
</protein>
<gene>
    <name evidence="1" type="primary">thiS</name>
    <name evidence="1" type="ORF">GCM10023322_69380</name>
</gene>
<keyword evidence="2" id="KW-1185">Reference proteome</keyword>
<evidence type="ECO:0000313" key="2">
    <source>
        <dbReference type="Proteomes" id="UP001501570"/>
    </source>
</evidence>
<dbReference type="RefSeq" id="WP_345636951.1">
    <property type="nucleotide sequence ID" value="NZ_BAABJQ010000030.1"/>
</dbReference>
<dbReference type="InterPro" id="IPR012675">
    <property type="entry name" value="Beta-grasp_dom_sf"/>
</dbReference>
<accession>A0ABP9SJN9</accession>
<dbReference type="NCBIfam" id="TIGR01683">
    <property type="entry name" value="thiS"/>
    <property type="match status" value="1"/>
</dbReference>
<dbReference type="EMBL" id="BAABJQ010000030">
    <property type="protein sequence ID" value="GAA5197650.1"/>
    <property type="molecule type" value="Genomic_DNA"/>
</dbReference>
<dbReference type="Proteomes" id="UP001501570">
    <property type="component" value="Unassembled WGS sequence"/>
</dbReference>
<organism evidence="1 2">
    <name type="scientific">Rugosimonospora acidiphila</name>
    <dbReference type="NCBI Taxonomy" id="556531"/>
    <lineage>
        <taxon>Bacteria</taxon>
        <taxon>Bacillati</taxon>
        <taxon>Actinomycetota</taxon>
        <taxon>Actinomycetes</taxon>
        <taxon>Micromonosporales</taxon>
        <taxon>Micromonosporaceae</taxon>
        <taxon>Rugosimonospora</taxon>
    </lineage>
</organism>
<comment type="caution">
    <text evidence="1">The sequence shown here is derived from an EMBL/GenBank/DDBJ whole genome shotgun (WGS) entry which is preliminary data.</text>
</comment>
<dbReference type="Gene3D" id="3.10.20.30">
    <property type="match status" value="1"/>
</dbReference>
<evidence type="ECO:0000313" key="1">
    <source>
        <dbReference type="EMBL" id="GAA5197650.1"/>
    </source>
</evidence>
<dbReference type="Pfam" id="PF02597">
    <property type="entry name" value="ThiS"/>
    <property type="match status" value="1"/>
</dbReference>
<dbReference type="SUPFAM" id="SSF54285">
    <property type="entry name" value="MoaD/ThiS"/>
    <property type="match status" value="1"/>
</dbReference>